<keyword evidence="3 10" id="KW-1134">Transmembrane beta strand</keyword>
<dbReference type="OrthoDB" id="9764669at2"/>
<dbReference type="PANTHER" id="PTHR30069:SF29">
    <property type="entry name" value="HEMOGLOBIN AND HEMOGLOBIN-HAPTOGLOBIN-BINDING PROTEIN 1-RELATED"/>
    <property type="match status" value="1"/>
</dbReference>
<sequence>MLIILVCHCIPLYGFSQEKASIQGYVIDSLGKPIANANIIFQPDYISASTDAKGFFQTRKLYLGEYQYQLSAVGYDMISGKIDFQQKTKVHRFQLEKSANLIEEVSVQAEVTKRPTLINPLHASMPVTVIDRKALDLLGSRRLDEVLREQTGMAIVNNISGGSRSTGVQIQGLSSQYIMVLIDGQPVLGRQSGNLDLSRIQVSNIERIEIIKGASSCLYGNDALGGAINIITRFGSSHPQVHLQGSYGSYETLDFTAEAESNFNQNKGYVLLSGNYYRTAGFNNNKRYMEAGTTIPPYTNYALQGKIRHQLGSPQQFLGLNMRLNQRFSEMTRKYGADHEILDQQEELDLNSSLSFDKKWNSRWKSLSNYYFSTYRSAIDVQYQASQSSLSSDHFNQNIHKLEQQAAYHGSNLQFTLGAVGQLETMSVNNNQDTRDQTSFGVYAQGSYTWPSIAQFTAGLRYDHTLNYGSQLSPSMGINIHLSEQLSWKTGIASGFKAPDFRTRYQVFYNPTANYYVLGNEVLLETLAQMEQEGTISEIRKAIVQKLSQPLKAEKNISLNSGISYKPFADASIDVNAFYHRMRDQINSVQVATGERNMAIYSFQNLPQAVNKGIEINSQVKLMAGLNFNAGYQYLIAKDLSVIDSIKANVWPYNQNIHDPKTGNSYAVKPSDYWGLENRSRHQFHLGLSYAYTPWQLTFHARAIFRGKYPFMDINGNQFIDKYDVFVEDHILYHAGVEKKFSKTPLSIRFNMENISNYINYLIPGQLGRMSSIGLSYRFIKN</sequence>
<dbReference type="Gene3D" id="2.170.130.10">
    <property type="entry name" value="TonB-dependent receptor, plug domain"/>
    <property type="match status" value="1"/>
</dbReference>
<dbReference type="GO" id="GO:0044718">
    <property type="term" value="P:siderophore transmembrane transport"/>
    <property type="evidence" value="ECO:0007669"/>
    <property type="project" value="TreeGrafter"/>
</dbReference>
<evidence type="ECO:0000256" key="2">
    <source>
        <dbReference type="ARBA" id="ARBA00022448"/>
    </source>
</evidence>
<keyword evidence="4 10" id="KW-0812">Transmembrane</keyword>
<dbReference type="InterPro" id="IPR000531">
    <property type="entry name" value="Beta-barrel_TonB"/>
</dbReference>
<evidence type="ECO:0000256" key="4">
    <source>
        <dbReference type="ARBA" id="ARBA00022692"/>
    </source>
</evidence>
<keyword evidence="5" id="KW-0732">Signal</keyword>
<dbReference type="SUPFAM" id="SSF56935">
    <property type="entry name" value="Porins"/>
    <property type="match status" value="1"/>
</dbReference>
<keyword evidence="2 10" id="KW-0813">Transport</keyword>
<evidence type="ECO:0000256" key="10">
    <source>
        <dbReference type="PROSITE-ProRule" id="PRU01360"/>
    </source>
</evidence>
<keyword evidence="6 11" id="KW-0798">TonB box</keyword>
<accession>A0A6N8KWM7</accession>
<evidence type="ECO:0000259" key="12">
    <source>
        <dbReference type="Pfam" id="PF00593"/>
    </source>
</evidence>
<dbReference type="InterPro" id="IPR012910">
    <property type="entry name" value="Plug_dom"/>
</dbReference>
<keyword evidence="9 10" id="KW-0998">Cell outer membrane</keyword>
<evidence type="ECO:0000259" key="13">
    <source>
        <dbReference type="Pfam" id="PF07715"/>
    </source>
</evidence>
<reference evidence="14 15" key="1">
    <citation type="submission" date="2019-12" db="EMBL/GenBank/DDBJ databases">
        <authorList>
            <person name="Dong K."/>
        </authorList>
    </citation>
    <scope>NUCLEOTIDE SEQUENCE [LARGE SCALE GENOMIC DNA]</scope>
    <source>
        <strain evidence="14 15">JCM 31225</strain>
    </source>
</reference>
<evidence type="ECO:0000313" key="15">
    <source>
        <dbReference type="Proteomes" id="UP000435036"/>
    </source>
</evidence>
<dbReference type="InterPro" id="IPR039426">
    <property type="entry name" value="TonB-dep_rcpt-like"/>
</dbReference>
<comment type="similarity">
    <text evidence="10 11">Belongs to the TonB-dependent receptor family.</text>
</comment>
<dbReference type="SUPFAM" id="SSF49464">
    <property type="entry name" value="Carboxypeptidase regulatory domain-like"/>
    <property type="match status" value="1"/>
</dbReference>
<dbReference type="RefSeq" id="WP_160367293.1">
    <property type="nucleotide sequence ID" value="NZ_WSQA01000001.1"/>
</dbReference>
<dbReference type="AlphaFoldDB" id="A0A6N8KWM7"/>
<keyword evidence="7 10" id="KW-0472">Membrane</keyword>
<organism evidence="14 15">
    <name type="scientific">Sphingobacterium humi</name>
    <dbReference type="NCBI Taxonomy" id="1796905"/>
    <lineage>
        <taxon>Bacteria</taxon>
        <taxon>Pseudomonadati</taxon>
        <taxon>Bacteroidota</taxon>
        <taxon>Sphingobacteriia</taxon>
        <taxon>Sphingobacteriales</taxon>
        <taxon>Sphingobacteriaceae</taxon>
        <taxon>Sphingobacterium</taxon>
    </lineage>
</organism>
<protein>
    <submittedName>
        <fullName evidence="14">TonB-dependent receptor</fullName>
    </submittedName>
</protein>
<dbReference type="PANTHER" id="PTHR30069">
    <property type="entry name" value="TONB-DEPENDENT OUTER MEMBRANE RECEPTOR"/>
    <property type="match status" value="1"/>
</dbReference>
<dbReference type="CDD" id="cd01347">
    <property type="entry name" value="ligand_gated_channel"/>
    <property type="match status" value="1"/>
</dbReference>
<feature type="domain" description="TonB-dependent receptor plug" evidence="13">
    <location>
        <begin position="124"/>
        <end position="227"/>
    </location>
</feature>
<dbReference type="InterPro" id="IPR037066">
    <property type="entry name" value="Plug_dom_sf"/>
</dbReference>
<evidence type="ECO:0000256" key="11">
    <source>
        <dbReference type="RuleBase" id="RU003357"/>
    </source>
</evidence>
<comment type="caution">
    <text evidence="14">The sequence shown here is derived from an EMBL/GenBank/DDBJ whole genome shotgun (WGS) entry which is preliminary data.</text>
</comment>
<gene>
    <name evidence="14" type="ORF">GQF63_01365</name>
</gene>
<dbReference type="GO" id="GO:0015344">
    <property type="term" value="F:siderophore uptake transmembrane transporter activity"/>
    <property type="evidence" value="ECO:0007669"/>
    <property type="project" value="TreeGrafter"/>
</dbReference>
<dbReference type="Pfam" id="PF13715">
    <property type="entry name" value="CarbopepD_reg_2"/>
    <property type="match status" value="1"/>
</dbReference>
<comment type="subcellular location">
    <subcellularLocation>
        <location evidence="1 10">Cell outer membrane</location>
        <topology evidence="1 10">Multi-pass membrane protein</topology>
    </subcellularLocation>
</comment>
<dbReference type="InterPro" id="IPR036942">
    <property type="entry name" value="Beta-barrel_TonB_sf"/>
</dbReference>
<feature type="domain" description="TonB-dependent receptor-like beta-barrel" evidence="12">
    <location>
        <begin position="278"/>
        <end position="755"/>
    </location>
</feature>
<dbReference type="Gene3D" id="2.40.170.20">
    <property type="entry name" value="TonB-dependent receptor, beta-barrel domain"/>
    <property type="match status" value="1"/>
</dbReference>
<dbReference type="PROSITE" id="PS52016">
    <property type="entry name" value="TONB_DEPENDENT_REC_3"/>
    <property type="match status" value="1"/>
</dbReference>
<name>A0A6N8KWM7_9SPHI</name>
<dbReference type="Pfam" id="PF07715">
    <property type="entry name" value="Plug"/>
    <property type="match status" value="1"/>
</dbReference>
<evidence type="ECO:0000256" key="6">
    <source>
        <dbReference type="ARBA" id="ARBA00023077"/>
    </source>
</evidence>
<dbReference type="EMBL" id="WSQA01000001">
    <property type="protein sequence ID" value="MVZ60661.1"/>
    <property type="molecule type" value="Genomic_DNA"/>
</dbReference>
<proteinExistence type="inferred from homology"/>
<evidence type="ECO:0000256" key="3">
    <source>
        <dbReference type="ARBA" id="ARBA00022452"/>
    </source>
</evidence>
<evidence type="ECO:0000256" key="9">
    <source>
        <dbReference type="ARBA" id="ARBA00023237"/>
    </source>
</evidence>
<evidence type="ECO:0000256" key="8">
    <source>
        <dbReference type="ARBA" id="ARBA00023170"/>
    </source>
</evidence>
<dbReference type="GO" id="GO:0009279">
    <property type="term" value="C:cell outer membrane"/>
    <property type="evidence" value="ECO:0007669"/>
    <property type="project" value="UniProtKB-SubCell"/>
</dbReference>
<dbReference type="InterPro" id="IPR008969">
    <property type="entry name" value="CarboxyPept-like_regulatory"/>
</dbReference>
<evidence type="ECO:0000313" key="14">
    <source>
        <dbReference type="EMBL" id="MVZ60661.1"/>
    </source>
</evidence>
<dbReference type="Pfam" id="PF00593">
    <property type="entry name" value="TonB_dep_Rec_b-barrel"/>
    <property type="match status" value="1"/>
</dbReference>
<evidence type="ECO:0000256" key="7">
    <source>
        <dbReference type="ARBA" id="ARBA00023136"/>
    </source>
</evidence>
<keyword evidence="15" id="KW-1185">Reference proteome</keyword>
<keyword evidence="8 14" id="KW-0675">Receptor</keyword>
<evidence type="ECO:0000256" key="5">
    <source>
        <dbReference type="ARBA" id="ARBA00022729"/>
    </source>
</evidence>
<evidence type="ECO:0000256" key="1">
    <source>
        <dbReference type="ARBA" id="ARBA00004571"/>
    </source>
</evidence>
<dbReference type="Proteomes" id="UP000435036">
    <property type="component" value="Unassembled WGS sequence"/>
</dbReference>
<dbReference type="Gene3D" id="2.60.40.1120">
    <property type="entry name" value="Carboxypeptidase-like, regulatory domain"/>
    <property type="match status" value="1"/>
</dbReference>